<dbReference type="EMBL" id="KJ877675">
    <property type="protein sequence ID" value="AIM52740.1"/>
    <property type="molecule type" value="Genomic_DNA"/>
</dbReference>
<evidence type="ECO:0000256" key="1">
    <source>
        <dbReference type="ARBA" id="ARBA00004141"/>
    </source>
</evidence>
<feature type="domain" description="ResB-like" evidence="8">
    <location>
        <begin position="16"/>
        <end position="317"/>
    </location>
</feature>
<comment type="subunit">
    <text evidence="6">May interact with CcsA.</text>
</comment>
<evidence type="ECO:0000256" key="7">
    <source>
        <dbReference type="SAM" id="Phobius"/>
    </source>
</evidence>
<organism evidence="9">
    <name type="scientific">Ochromonas sp. CCMP1393</name>
    <dbReference type="NCBI Taxonomy" id="420556"/>
    <lineage>
        <taxon>Eukaryota</taxon>
        <taxon>Sar</taxon>
        <taxon>Stramenopiles</taxon>
        <taxon>Ochrophyta</taxon>
        <taxon>Chrysophyceae</taxon>
        <taxon>Chromulinales</taxon>
        <taxon>Chromulinaceae</taxon>
        <taxon>Ochromonas</taxon>
    </lineage>
</organism>
<feature type="transmembrane region" description="Helical" evidence="7">
    <location>
        <begin position="166"/>
        <end position="184"/>
    </location>
</feature>
<feature type="transmembrane region" description="Helical" evidence="7">
    <location>
        <begin position="76"/>
        <end position="95"/>
    </location>
</feature>
<comment type="subcellular location">
    <subcellularLocation>
        <location evidence="6">Cellular thylakoid membrane</location>
        <topology evidence="6">Multi-pass membrane protein</topology>
    </subcellularLocation>
    <subcellularLocation>
        <location evidence="1">Membrane</location>
        <topology evidence="1">Multi-pass membrane protein</topology>
    </subcellularLocation>
</comment>
<name>A0A0D3ML45_9STRA</name>
<keyword evidence="6" id="KW-0793">Thylakoid</keyword>
<evidence type="ECO:0000256" key="6">
    <source>
        <dbReference type="HAMAP-Rule" id="MF_01392"/>
    </source>
</evidence>
<dbReference type="Pfam" id="PF05140">
    <property type="entry name" value="ResB"/>
    <property type="match status" value="1"/>
</dbReference>
<comment type="function">
    <text evidence="6">Required during biogenesis of c-type cytochromes (cytochrome c6 and cytochrome f) at the step of heme attachment.</text>
</comment>
<sequence>MKLLKIQRNLKIFTDLKFALLILILIALSSSIGSFIEQDEPTRFYQENYPLTTPIYGFVDSNLIINLGLDHVYKTWWFLSLLIILGICLISCTITRQFPLFINSKEYFFKQKNKSFKTLPFFVKIQNIYYIKEMIVLQIQKMNFYIYQNKNLIYGYKGLIGRISPILVHFSLIVILLGATVGAFKNFKAQEVLPKGELFHIQNPIGVGWFTSLPNINTRVNDFWVEYEKNKIHQFYSNLSILDEYGNEIKQQTISVNNPLRYKNIDFYQSDWNLLGIRIKNLKENRIYEFPLFSLKENNKGWITWINSQGKNYSLVFDQLQNNFLLYDQKGTFISINNVGDKLFNEMVIIDILPSTGLLLKYDPSIPIIYFGFGLLMITASLSYLPYTQIWVFNQGMNSWIGGITNRGKIQLEIEFENLIRYLERIISRSNLKKN</sequence>
<protein>
    <recommendedName>
        <fullName evidence="6">Cytochrome c biogenesis protein CcsB</fullName>
    </recommendedName>
</protein>
<reference evidence="9" key="1">
    <citation type="journal article" date="2015" name="Sci. Rep.">
        <title>Updating algal evolutionary relationships through plastid genome sequencing: did alveolate plastids emerge through endosymbiosis of an ochrophyte?</title>
        <authorList>
            <person name="Sevcikova T."/>
            <person name="Horak A."/>
            <person name="Klimes V."/>
            <person name="Zbrankova V."/>
            <person name="Demir-Hilton E."/>
            <person name="Sudek S."/>
            <person name="Jenkins J."/>
            <person name="Schmutz J."/>
            <person name="Pribyl P."/>
            <person name="Fousek J."/>
            <person name="Vlcek C."/>
            <person name="Lang B.F."/>
            <person name="Obornik M."/>
            <person name="Worden A.Z."/>
            <person name="Elias M."/>
        </authorList>
    </citation>
    <scope>NUCLEOTIDE SEQUENCE</scope>
</reference>
<feature type="transmembrane region" description="Helical" evidence="7">
    <location>
        <begin position="368"/>
        <end position="387"/>
    </location>
</feature>
<evidence type="ECO:0000256" key="2">
    <source>
        <dbReference type="ARBA" id="ARBA00022692"/>
    </source>
</evidence>
<dbReference type="InterPro" id="IPR023494">
    <property type="entry name" value="Cyt_c_bgen_Ccs1/CcsB/ResB"/>
</dbReference>
<comment type="similarity">
    <text evidence="6">Belongs to the Ccs1/CcsB family.</text>
</comment>
<geneLocation type="plastid" evidence="9"/>
<evidence type="ECO:0000256" key="3">
    <source>
        <dbReference type="ARBA" id="ARBA00022748"/>
    </source>
</evidence>
<dbReference type="EMBL" id="KJ877675">
    <property type="protein sequence ID" value="AIM52818.1"/>
    <property type="molecule type" value="Genomic_DNA"/>
</dbReference>
<evidence type="ECO:0000313" key="9">
    <source>
        <dbReference type="EMBL" id="AIM52818.1"/>
    </source>
</evidence>
<dbReference type="HAMAP" id="MF_01392">
    <property type="entry name" value="CytC_Ccs1"/>
    <property type="match status" value="1"/>
</dbReference>
<evidence type="ECO:0000259" key="8">
    <source>
        <dbReference type="Pfam" id="PF05140"/>
    </source>
</evidence>
<evidence type="ECO:0000256" key="4">
    <source>
        <dbReference type="ARBA" id="ARBA00022989"/>
    </source>
</evidence>
<keyword evidence="2 6" id="KW-0812">Transmembrane</keyword>
<keyword evidence="3 6" id="KW-0201">Cytochrome c-type biogenesis</keyword>
<dbReference type="AlphaFoldDB" id="A0A0D3ML45"/>
<dbReference type="GO" id="GO:0017004">
    <property type="term" value="P:cytochrome complex assembly"/>
    <property type="evidence" value="ECO:0007669"/>
    <property type="project" value="UniProtKB-UniRule"/>
</dbReference>
<keyword evidence="9" id="KW-0934">Plastid</keyword>
<dbReference type="GO" id="GO:0042651">
    <property type="term" value="C:thylakoid membrane"/>
    <property type="evidence" value="ECO:0007669"/>
    <property type="project" value="UniProtKB-UniRule"/>
</dbReference>
<keyword evidence="4 6" id="KW-1133">Transmembrane helix</keyword>
<accession>A0A0D3ML45</accession>
<proteinExistence type="inferred from homology"/>
<dbReference type="PANTHER" id="PTHR31566:SF0">
    <property type="entry name" value="CYTOCHROME C BIOGENESIS PROTEIN CCS1, CHLOROPLASTIC"/>
    <property type="match status" value="1"/>
</dbReference>
<dbReference type="PANTHER" id="PTHR31566">
    <property type="entry name" value="CYTOCHROME C BIOGENESIS PROTEIN CCS1, CHLOROPLASTIC"/>
    <property type="match status" value="1"/>
</dbReference>
<gene>
    <name evidence="6 9" type="primary">ccs1</name>
    <name evidence="6" type="synonym">ccsB</name>
</gene>
<keyword evidence="5 6" id="KW-0472">Membrane</keyword>
<dbReference type="InterPro" id="IPR007816">
    <property type="entry name" value="ResB-like_domain"/>
</dbReference>
<evidence type="ECO:0000256" key="5">
    <source>
        <dbReference type="ARBA" id="ARBA00023136"/>
    </source>
</evidence>